<accession>A0A1V2IGJ8</accession>
<gene>
    <name evidence="2" type="ORF">BL253_07825</name>
</gene>
<sequence length="107" mass="11993">MALWPALSHQFKSAAQPDWASYRYGAQLLADLDQPTLLGLLLTWAADVDDPDVREVINDFAPLVEHPSSGRPVDLPTFPAQAGDEDEAGWEHDSPYLRRTTPDWMFT</sequence>
<name>A0A1V2IGJ8_9ACTN</name>
<protein>
    <submittedName>
        <fullName evidence="2">Uncharacterized protein</fullName>
    </submittedName>
</protein>
<dbReference type="Proteomes" id="UP000188929">
    <property type="component" value="Unassembled WGS sequence"/>
</dbReference>
<comment type="caution">
    <text evidence="2">The sequence shown here is derived from an EMBL/GenBank/DDBJ whole genome shotgun (WGS) entry which is preliminary data.</text>
</comment>
<evidence type="ECO:0000313" key="3">
    <source>
        <dbReference type="Proteomes" id="UP000188929"/>
    </source>
</evidence>
<dbReference type="EMBL" id="MOMC01000015">
    <property type="protein sequence ID" value="ONH31586.1"/>
    <property type="molecule type" value="Genomic_DNA"/>
</dbReference>
<evidence type="ECO:0000313" key="2">
    <source>
        <dbReference type="EMBL" id="ONH31586.1"/>
    </source>
</evidence>
<feature type="region of interest" description="Disordered" evidence="1">
    <location>
        <begin position="71"/>
        <end position="95"/>
    </location>
</feature>
<keyword evidence="3" id="KW-1185">Reference proteome</keyword>
<proteinExistence type="predicted"/>
<organism evidence="2 3">
    <name type="scientific">Pseudofrankia asymbiotica</name>
    <dbReference type="NCBI Taxonomy" id="1834516"/>
    <lineage>
        <taxon>Bacteria</taxon>
        <taxon>Bacillati</taxon>
        <taxon>Actinomycetota</taxon>
        <taxon>Actinomycetes</taxon>
        <taxon>Frankiales</taxon>
        <taxon>Frankiaceae</taxon>
        <taxon>Pseudofrankia</taxon>
    </lineage>
</organism>
<evidence type="ECO:0000256" key="1">
    <source>
        <dbReference type="SAM" id="MobiDB-lite"/>
    </source>
</evidence>
<dbReference type="AlphaFoldDB" id="A0A1V2IGJ8"/>
<dbReference type="RefSeq" id="WP_076815033.1">
    <property type="nucleotide sequence ID" value="NZ_MOMC01000015.1"/>
</dbReference>
<reference evidence="3" key="1">
    <citation type="submission" date="2016-10" db="EMBL/GenBank/DDBJ databases">
        <title>Frankia sp. NRRL B-16386 Genome sequencing.</title>
        <authorList>
            <person name="Ghodhbane-Gtari F."/>
            <person name="Swanson E."/>
            <person name="Gueddou A."/>
            <person name="Hezbri K."/>
            <person name="Ktari K."/>
            <person name="Nouioui I."/>
            <person name="Morris K."/>
            <person name="Simpson S."/>
            <person name="Abebe-Akele F."/>
            <person name="Thomas K."/>
            <person name="Gtari M."/>
            <person name="Tisa L.S."/>
        </authorList>
    </citation>
    <scope>NUCLEOTIDE SEQUENCE [LARGE SCALE GENOMIC DNA]</scope>
    <source>
        <strain evidence="3">NRRL B-16386</strain>
    </source>
</reference>